<dbReference type="GO" id="GO:0046872">
    <property type="term" value="F:metal ion binding"/>
    <property type="evidence" value="ECO:0007669"/>
    <property type="project" value="UniProtKB-KW"/>
</dbReference>
<dbReference type="SUPFAM" id="SSF52768">
    <property type="entry name" value="Arginase/deacetylase"/>
    <property type="match status" value="1"/>
</dbReference>
<evidence type="ECO:0000256" key="2">
    <source>
        <dbReference type="ARBA" id="ARBA00012111"/>
    </source>
</evidence>
<keyword evidence="12" id="KW-0479">Metal-binding</keyword>
<organism evidence="15 16">
    <name type="scientific">Sodiomyces alkalinus (strain CBS 110278 / VKM F-3762 / F11)</name>
    <name type="common">Alkaliphilic filamentous fungus</name>
    <dbReference type="NCBI Taxonomy" id="1314773"/>
    <lineage>
        <taxon>Eukaryota</taxon>
        <taxon>Fungi</taxon>
        <taxon>Dikarya</taxon>
        <taxon>Ascomycota</taxon>
        <taxon>Pezizomycotina</taxon>
        <taxon>Sordariomycetes</taxon>
        <taxon>Hypocreomycetidae</taxon>
        <taxon>Glomerellales</taxon>
        <taxon>Plectosphaerellaceae</taxon>
        <taxon>Sodiomyces</taxon>
    </lineage>
</organism>
<evidence type="ECO:0000313" key="15">
    <source>
        <dbReference type="EMBL" id="ROT40089.1"/>
    </source>
</evidence>
<dbReference type="InterPro" id="IPR000286">
    <property type="entry name" value="HDACs"/>
</dbReference>
<dbReference type="Proteomes" id="UP000272025">
    <property type="component" value="Unassembled WGS sequence"/>
</dbReference>
<reference evidence="15 16" key="1">
    <citation type="journal article" date="2018" name="Mol. Ecol.">
        <title>The obligate alkalophilic soda-lake fungus Sodiomyces alkalinus has shifted to a protein diet.</title>
        <authorList>
            <person name="Grum-Grzhimaylo A.A."/>
            <person name="Falkoski D.L."/>
            <person name="van den Heuvel J."/>
            <person name="Valero-Jimenez C.A."/>
            <person name="Min B."/>
            <person name="Choi I.G."/>
            <person name="Lipzen A."/>
            <person name="Daum C.G."/>
            <person name="Aanen D.K."/>
            <person name="Tsang A."/>
            <person name="Henrissat B."/>
            <person name="Bilanenko E.N."/>
            <person name="de Vries R.P."/>
            <person name="van Kan J.A.L."/>
            <person name="Grigoriev I.V."/>
            <person name="Debets A.J.M."/>
        </authorList>
    </citation>
    <scope>NUCLEOTIDE SEQUENCE [LARGE SCALE GENOMIC DNA]</scope>
    <source>
        <strain evidence="15 16">F11</strain>
    </source>
</reference>
<evidence type="ECO:0000256" key="8">
    <source>
        <dbReference type="ARBA" id="ARBA00061569"/>
    </source>
</evidence>
<evidence type="ECO:0000259" key="14">
    <source>
        <dbReference type="Pfam" id="PF00850"/>
    </source>
</evidence>
<feature type="region of interest" description="Disordered" evidence="13">
    <location>
        <begin position="472"/>
        <end position="497"/>
    </location>
</feature>
<evidence type="ECO:0000256" key="3">
    <source>
        <dbReference type="ARBA" id="ARBA00022801"/>
    </source>
</evidence>
<evidence type="ECO:0000256" key="5">
    <source>
        <dbReference type="ARBA" id="ARBA00023015"/>
    </source>
</evidence>
<keyword evidence="5 9" id="KW-0805">Transcription regulation</keyword>
<comment type="similarity">
    <text evidence="8 9">Belongs to the histone deacetylase family. HD Type 1 subfamily.</text>
</comment>
<dbReference type="GO" id="GO:0070210">
    <property type="term" value="C:Rpd3L-Expanded complex"/>
    <property type="evidence" value="ECO:0007669"/>
    <property type="project" value="TreeGrafter"/>
</dbReference>
<keyword evidence="16" id="KW-1185">Reference proteome</keyword>
<feature type="binding site" evidence="12">
    <location>
        <position position="236"/>
    </location>
    <ligand>
        <name>a divalent metal cation</name>
        <dbReference type="ChEBI" id="CHEBI:60240"/>
    </ligand>
</feature>
<evidence type="ECO:0000313" key="16">
    <source>
        <dbReference type="Proteomes" id="UP000272025"/>
    </source>
</evidence>
<feature type="domain" description="Histone deacetylase" evidence="14">
    <location>
        <begin position="84"/>
        <end position="383"/>
    </location>
</feature>
<dbReference type="GeneID" id="39580132"/>
<keyword evidence="3 9" id="KW-0378">Hydrolase</keyword>
<evidence type="ECO:0000256" key="9">
    <source>
        <dbReference type="PIRNR" id="PIRNR037913"/>
    </source>
</evidence>
<dbReference type="Gene3D" id="3.40.800.20">
    <property type="entry name" value="Histone deacetylase domain"/>
    <property type="match status" value="1"/>
</dbReference>
<evidence type="ECO:0000256" key="1">
    <source>
        <dbReference type="ARBA" id="ARBA00004123"/>
    </source>
</evidence>
<feature type="active site" description="Proton acceptor" evidence="10">
    <location>
        <position position="201"/>
    </location>
</feature>
<comment type="catalytic activity">
    <reaction evidence="9">
        <text>N(6)-acetyl-L-lysyl-[histone] + H2O = L-lysyl-[histone] + acetate</text>
        <dbReference type="Rhea" id="RHEA:58196"/>
        <dbReference type="Rhea" id="RHEA-COMP:9845"/>
        <dbReference type="Rhea" id="RHEA-COMP:11338"/>
        <dbReference type="ChEBI" id="CHEBI:15377"/>
        <dbReference type="ChEBI" id="CHEBI:29969"/>
        <dbReference type="ChEBI" id="CHEBI:30089"/>
        <dbReference type="ChEBI" id="CHEBI:61930"/>
        <dbReference type="EC" id="3.5.1.98"/>
    </reaction>
</comment>
<feature type="binding site" evidence="11">
    <location>
        <position position="159"/>
    </location>
    <ligand>
        <name>substrate</name>
    </ligand>
</feature>
<evidence type="ECO:0000256" key="13">
    <source>
        <dbReference type="SAM" id="MobiDB-lite"/>
    </source>
</evidence>
<accession>A0A3N2PZY9</accession>
<dbReference type="GO" id="GO:0034967">
    <property type="term" value="C:Set3 complex"/>
    <property type="evidence" value="ECO:0007669"/>
    <property type="project" value="UniProtKB-ARBA"/>
</dbReference>
<dbReference type="EC" id="3.5.1.98" evidence="2 9"/>
<evidence type="ECO:0000256" key="11">
    <source>
        <dbReference type="PIRSR" id="PIRSR037913-2"/>
    </source>
</evidence>
<gene>
    <name evidence="15" type="ORF">SODALDRAFT_332250</name>
</gene>
<keyword evidence="7 9" id="KW-0539">Nucleus</keyword>
<feature type="compositionally biased region" description="Basic and acidic residues" evidence="13">
    <location>
        <begin position="472"/>
        <end position="488"/>
    </location>
</feature>
<feature type="binding site" evidence="12">
    <location>
        <position position="330"/>
    </location>
    <ligand>
        <name>a divalent metal cation</name>
        <dbReference type="ChEBI" id="CHEBI:60240"/>
    </ligand>
</feature>
<dbReference type="RefSeq" id="XP_028467895.1">
    <property type="nucleotide sequence ID" value="XM_028611654.1"/>
</dbReference>
<dbReference type="InterPro" id="IPR023696">
    <property type="entry name" value="Ureohydrolase_dom_sf"/>
</dbReference>
<evidence type="ECO:0000256" key="10">
    <source>
        <dbReference type="PIRSR" id="PIRSR037913-1"/>
    </source>
</evidence>
<name>A0A3N2PZY9_SODAK</name>
<dbReference type="EMBL" id="ML119053">
    <property type="protein sequence ID" value="ROT40089.1"/>
    <property type="molecule type" value="Genomic_DNA"/>
</dbReference>
<keyword evidence="4 9" id="KW-0156">Chromatin regulator</keyword>
<dbReference type="PANTHER" id="PTHR10625">
    <property type="entry name" value="HISTONE DEACETYLASE HDAC1-RELATED"/>
    <property type="match status" value="1"/>
</dbReference>
<feature type="binding site" evidence="11">
    <location>
        <position position="209"/>
    </location>
    <ligand>
        <name>substrate</name>
    </ligand>
</feature>
<dbReference type="PIRSF" id="PIRSF037913">
    <property type="entry name" value="His_deacetylse_1"/>
    <property type="match status" value="1"/>
</dbReference>
<protein>
    <recommendedName>
        <fullName evidence="2 9">Histone deacetylase</fullName>
        <ecNumber evidence="2 9">3.5.1.98</ecNumber>
    </recommendedName>
</protein>
<evidence type="ECO:0000256" key="4">
    <source>
        <dbReference type="ARBA" id="ARBA00022853"/>
    </source>
</evidence>
<proteinExistence type="inferred from homology"/>
<dbReference type="AlphaFoldDB" id="A0A3N2PZY9"/>
<sequence>MSNVNPPYKFRVAKPNYLPHTIGTDPIVEEYNVPLSQPSGEENAKYFAKCKRYALEAGITRPKGYSVSFHLNPDMENHHFGMTHPMKPWRLTLSKSLVFSYGMNFAMDNYTARPATYEELNSFHAADYLDFLGTVLPEPTPRDVENPNPELKFNLGGSDCPLFEGLYEYCSMSGGCSLDAARKICSGQSDIAVAWGGGLHHAKRSEASGFCYINDIVLAILQLLRYHPRVLYIDIDVHHGDGVEEAFFSTDRVMTVSFHKYDPCNFFPGTGALDDNGPKNEHNPGAHHAINVPLNDGITDEQYGWLFENVIGKCIEKFRPTAIALQCGADSLAGDRLGRFNLQVQGHGACVEFCKKFGLPMILFGGGGYTPRNVARAWAYETSIAAGVQDRISPIIPTHTPWRDQFRYEELFPTLEQILGEPRANKNPPKRLQEIVQHVNEQLRFVEAAPSVQYQVIPPDLEGLRDEVEERLKEEREARDDSLRRAQEEAVGVPMEM</sequence>
<comment type="subcellular location">
    <subcellularLocation>
        <location evidence="1 9">Nucleus</location>
    </subcellularLocation>
</comment>
<dbReference type="InterPro" id="IPR037138">
    <property type="entry name" value="His_deacetylse_dom_sf"/>
</dbReference>
<dbReference type="InterPro" id="IPR023801">
    <property type="entry name" value="His_deacetylse_dom"/>
</dbReference>
<dbReference type="PRINTS" id="PR01270">
    <property type="entry name" value="HDASUPER"/>
</dbReference>
<dbReference type="OrthoDB" id="1918432at2759"/>
<evidence type="ECO:0000256" key="12">
    <source>
        <dbReference type="PIRSR" id="PIRSR037913-3"/>
    </source>
</evidence>
<feature type="binding site" evidence="12">
    <location>
        <position position="238"/>
    </location>
    <ligand>
        <name>a divalent metal cation</name>
        <dbReference type="ChEBI" id="CHEBI:60240"/>
    </ligand>
</feature>
<evidence type="ECO:0000256" key="7">
    <source>
        <dbReference type="ARBA" id="ARBA00023242"/>
    </source>
</evidence>
<dbReference type="PANTHER" id="PTHR10625:SF36">
    <property type="entry name" value="HISTONE DEACETYLASE 3"/>
    <property type="match status" value="1"/>
</dbReference>
<keyword evidence="6 9" id="KW-0804">Transcription</keyword>
<dbReference type="STRING" id="1314773.A0A3N2PZY9"/>
<feature type="binding site" evidence="11">
    <location>
        <position position="369"/>
    </location>
    <ligand>
        <name>substrate</name>
    </ligand>
</feature>
<dbReference type="GO" id="GO:0141221">
    <property type="term" value="F:histone deacetylase activity, hydrolytic mechanism"/>
    <property type="evidence" value="ECO:0007669"/>
    <property type="project" value="UniProtKB-EC"/>
</dbReference>
<dbReference type="PRINTS" id="PR01271">
    <property type="entry name" value="HISDACETLASE"/>
</dbReference>
<dbReference type="GO" id="GO:0040029">
    <property type="term" value="P:epigenetic regulation of gene expression"/>
    <property type="evidence" value="ECO:0007669"/>
    <property type="project" value="TreeGrafter"/>
</dbReference>
<dbReference type="InterPro" id="IPR003084">
    <property type="entry name" value="HDAC_I/II"/>
</dbReference>
<dbReference type="Pfam" id="PF00850">
    <property type="entry name" value="Hist_deacetyl"/>
    <property type="match status" value="1"/>
</dbReference>
<evidence type="ECO:0000256" key="6">
    <source>
        <dbReference type="ARBA" id="ARBA00023163"/>
    </source>
</evidence>
<dbReference type="FunFam" id="3.40.800.20:FF:000007">
    <property type="entry name" value="Histone deacetylase"/>
    <property type="match status" value="1"/>
</dbReference>